<dbReference type="SUPFAM" id="SSF49503">
    <property type="entry name" value="Cupredoxins"/>
    <property type="match status" value="1"/>
</dbReference>
<dbReference type="EMBL" id="CABL01000005">
    <property type="protein sequence ID" value="CBH75134.1"/>
    <property type="molecule type" value="Genomic_DNA"/>
</dbReference>
<comment type="caution">
    <text evidence="1">The sequence shown here is derived from an EMBL/GenBank/DDBJ whole genome shotgun (WGS) entry which is preliminary data.</text>
</comment>
<dbReference type="InterPro" id="IPR008972">
    <property type="entry name" value="Cupredoxin"/>
</dbReference>
<dbReference type="Gene3D" id="2.60.40.420">
    <property type="entry name" value="Cupredoxins - blue copper proteins"/>
    <property type="match status" value="1"/>
</dbReference>
<accession>E6PF98</accession>
<proteinExistence type="predicted"/>
<evidence type="ECO:0000313" key="1">
    <source>
        <dbReference type="EMBL" id="CBH75134.1"/>
    </source>
</evidence>
<protein>
    <recommendedName>
        <fullName evidence="2">Blue (type 1) copper domain-containing protein</fullName>
    </recommendedName>
</protein>
<dbReference type="AlphaFoldDB" id="E6PF98"/>
<reference evidence="1" key="1">
    <citation type="submission" date="2009-10" db="EMBL/GenBank/DDBJ databases">
        <title>Diversity of trophic interactions inside an arsenic-rich microbial ecosystem.</title>
        <authorList>
            <person name="Bertin P.N."/>
            <person name="Heinrich-Salmeron A."/>
            <person name="Pelletier E."/>
            <person name="Goulhen-Chollet F."/>
            <person name="Arsene-Ploetze F."/>
            <person name="Gallien S."/>
            <person name="Calteau A."/>
            <person name="Vallenet D."/>
            <person name="Casiot C."/>
            <person name="Chane-Woon-Ming B."/>
            <person name="Giloteaux L."/>
            <person name="Barakat M."/>
            <person name="Bonnefoy V."/>
            <person name="Bruneel O."/>
            <person name="Chandler M."/>
            <person name="Cleiss J."/>
            <person name="Duran R."/>
            <person name="Elbaz-Poulichet F."/>
            <person name="Fonknechten N."/>
            <person name="Lauga B."/>
            <person name="Mornico D."/>
            <person name="Ortet P."/>
            <person name="Schaeffer C."/>
            <person name="Siguier P."/>
            <person name="Alexander Thil Smith A."/>
            <person name="Van Dorsselaer A."/>
            <person name="Weissenbach J."/>
            <person name="Medigue C."/>
            <person name="Le Paslier D."/>
        </authorList>
    </citation>
    <scope>NUCLEOTIDE SEQUENCE</scope>
</reference>
<gene>
    <name evidence="1" type="ORF">CARN1_0309</name>
</gene>
<evidence type="ECO:0008006" key="2">
    <source>
        <dbReference type="Google" id="ProtNLM"/>
    </source>
</evidence>
<organism evidence="1">
    <name type="scientific">mine drainage metagenome</name>
    <dbReference type="NCBI Taxonomy" id="410659"/>
    <lineage>
        <taxon>unclassified sequences</taxon>
        <taxon>metagenomes</taxon>
        <taxon>ecological metagenomes</taxon>
    </lineage>
</organism>
<name>E6PF98_9ZZZZ</name>
<sequence>MAAWVPGTQAAPPIDAVMRNKDKAFVPDVLVVPVGSSVRFPNEDPFFHSIYAAGSPDNFDIGFYGTGPGKVVRFMHPGTVNVHCHIHVFMHGIIVVAAGIAASATDGTLVLQGVPVGTHEVDTVFADGHTRRISVTIAPNVGALSLRVAPR</sequence>